<dbReference type="KEGG" id="psoj:PHYSODRAFT_334657"/>
<dbReference type="Pfam" id="PF01217">
    <property type="entry name" value="Clat_adaptor_s"/>
    <property type="match status" value="1"/>
</dbReference>
<feature type="domain" description="MULE transposase" evidence="3">
    <location>
        <begin position="254"/>
        <end position="305"/>
    </location>
</feature>
<dbReference type="Gene3D" id="3.30.450.60">
    <property type="match status" value="1"/>
</dbReference>
<reference evidence="4 5" key="1">
    <citation type="journal article" date="2006" name="Science">
        <title>Phytophthora genome sequences uncover evolutionary origins and mechanisms of pathogenesis.</title>
        <authorList>
            <person name="Tyler B.M."/>
            <person name="Tripathy S."/>
            <person name="Zhang X."/>
            <person name="Dehal P."/>
            <person name="Jiang R.H."/>
            <person name="Aerts A."/>
            <person name="Arredondo F.D."/>
            <person name="Baxter L."/>
            <person name="Bensasson D."/>
            <person name="Beynon J.L."/>
            <person name="Chapman J."/>
            <person name="Damasceno C.M."/>
            <person name="Dorrance A.E."/>
            <person name="Dou D."/>
            <person name="Dickerman A.W."/>
            <person name="Dubchak I.L."/>
            <person name="Garbelotto M."/>
            <person name="Gijzen M."/>
            <person name="Gordon S.G."/>
            <person name="Govers F."/>
            <person name="Grunwald N.J."/>
            <person name="Huang W."/>
            <person name="Ivors K.L."/>
            <person name="Jones R.W."/>
            <person name="Kamoun S."/>
            <person name="Krampis K."/>
            <person name="Lamour K.H."/>
            <person name="Lee M.K."/>
            <person name="McDonald W.H."/>
            <person name="Medina M."/>
            <person name="Meijer H.J."/>
            <person name="Nordberg E.K."/>
            <person name="Maclean D.J."/>
            <person name="Ospina-Giraldo M.D."/>
            <person name="Morris P.F."/>
            <person name="Phuntumart V."/>
            <person name="Putnam N.H."/>
            <person name="Rash S."/>
            <person name="Rose J.K."/>
            <person name="Sakihama Y."/>
            <person name="Salamov A.A."/>
            <person name="Savidor A."/>
            <person name="Scheuring C.F."/>
            <person name="Smith B.M."/>
            <person name="Sobral B.W."/>
            <person name="Terry A."/>
            <person name="Torto-Alalibo T.A."/>
            <person name="Win J."/>
            <person name="Xu Z."/>
            <person name="Zhang H."/>
            <person name="Grigoriev I.V."/>
            <person name="Rokhsar D.S."/>
            <person name="Boore J.L."/>
        </authorList>
    </citation>
    <scope>NUCLEOTIDE SEQUENCE [LARGE SCALE GENOMIC DNA]</scope>
    <source>
        <strain evidence="4 5">P6497</strain>
    </source>
</reference>
<dbReference type="AlphaFoldDB" id="G4ZSS5"/>
<keyword evidence="5" id="KW-1185">Reference proteome</keyword>
<dbReference type="EMBL" id="JH159156">
    <property type="protein sequence ID" value="EGZ12796.1"/>
    <property type="molecule type" value="Genomic_DNA"/>
</dbReference>
<dbReference type="InterPro" id="IPR018289">
    <property type="entry name" value="MULE_transposase_dom"/>
</dbReference>
<name>G4ZSS5_PHYSP</name>
<feature type="domain" description="AP complex mu/sigma subunit" evidence="2">
    <location>
        <begin position="348"/>
        <end position="396"/>
    </location>
</feature>
<evidence type="ECO:0000313" key="5">
    <source>
        <dbReference type="Proteomes" id="UP000002640"/>
    </source>
</evidence>
<evidence type="ECO:0008006" key="6">
    <source>
        <dbReference type="Google" id="ProtNLM"/>
    </source>
</evidence>
<feature type="region of interest" description="Disordered" evidence="1">
    <location>
        <begin position="407"/>
        <end position="447"/>
    </location>
</feature>
<dbReference type="GeneID" id="20646854"/>
<dbReference type="STRING" id="1094619.G4ZSS5"/>
<gene>
    <name evidence="4" type="ORF">PHYSODRAFT_334657</name>
</gene>
<dbReference type="Pfam" id="PF10551">
    <property type="entry name" value="MULE"/>
    <property type="match status" value="1"/>
</dbReference>
<evidence type="ECO:0000313" key="4">
    <source>
        <dbReference type="EMBL" id="EGZ12796.1"/>
    </source>
</evidence>
<dbReference type="Proteomes" id="UP000002640">
    <property type="component" value="Unassembled WGS sequence"/>
</dbReference>
<accession>G4ZSS5</accession>
<evidence type="ECO:0000259" key="3">
    <source>
        <dbReference type="Pfam" id="PF10551"/>
    </source>
</evidence>
<dbReference type="RefSeq" id="XP_009530225.1">
    <property type="nucleotide sequence ID" value="XM_009531930.1"/>
</dbReference>
<proteinExistence type="predicted"/>
<protein>
    <recommendedName>
        <fullName evidence="6">MULE transposase domain-containing protein</fullName>
    </recommendedName>
</protein>
<organism evidence="4 5">
    <name type="scientific">Phytophthora sojae (strain P6497)</name>
    <name type="common">Soybean stem and root rot agent</name>
    <name type="synonym">Phytophthora megasperma f. sp. glycines</name>
    <dbReference type="NCBI Taxonomy" id="1094619"/>
    <lineage>
        <taxon>Eukaryota</taxon>
        <taxon>Sar</taxon>
        <taxon>Stramenopiles</taxon>
        <taxon>Oomycota</taxon>
        <taxon>Peronosporomycetes</taxon>
        <taxon>Peronosporales</taxon>
        <taxon>Peronosporaceae</taxon>
        <taxon>Phytophthora</taxon>
    </lineage>
</organism>
<sequence length="447" mass="50640">MALQQAGACARAQISVRAMCGAQNTSRGSWLGSATAADTRDYSVHTQMVVELLTVPASSRPAPTPSRTDDEAAPRSGLPATNAECGGRQPHALNRMFRTPVEAQRGLNAFARPHGYAIVYKGTSYDKRHRKRLIRYGCDRHGVPQSQREHFNPPKRPNVGLANTIIRHPRTQLRIRCIVERHTQKPPASRLQWMEKLALPRDRLSHVYWIERLLQKLQDGPFQVSYQYDEHHHLAHLFFAHNDAINIYRANYDVIIMDCTYRTNRFNMPLFNIVGVTGMNTTVHIAHKELKIAELAELWSAALVDMQLVMAREMPSHARGTLVEELRVRLCRCHCEDRVVSIETWTLLFVEEPDRYFGNVCELDTIFTPHKAYYIQNELFTGYSRQELSKEAILRICAHLSYSTPQRMSKRDAEGTTAETSGREDAKSTTGTAGCGKTPRTTDTTAA</sequence>
<evidence type="ECO:0000256" key="1">
    <source>
        <dbReference type="SAM" id="MobiDB-lite"/>
    </source>
</evidence>
<feature type="region of interest" description="Disordered" evidence="1">
    <location>
        <begin position="56"/>
        <end position="88"/>
    </location>
</feature>
<dbReference type="InterPro" id="IPR022775">
    <property type="entry name" value="AP_mu_sigma_su"/>
</dbReference>
<dbReference type="InParanoid" id="G4ZSS5"/>
<evidence type="ECO:0000259" key="2">
    <source>
        <dbReference type="Pfam" id="PF01217"/>
    </source>
</evidence>
<dbReference type="PANTHER" id="PTHR47718">
    <property type="entry name" value="OS01G0519700 PROTEIN"/>
    <property type="match status" value="1"/>
</dbReference>
<dbReference type="PANTHER" id="PTHR47718:SF3">
    <property type="entry name" value="PROTEIN FAR1-RELATED SEQUENCE 5-LIKE"/>
    <property type="match status" value="1"/>
</dbReference>